<sequence>MTRTFRRAAVAALAATAPAGTALIGSALIGPASAAPRHTAAQPVPAFDFADCPALPAGADPAQWRCEVLMSSGTIRIGDLREQGTGAMRLTFAEGRVDGRYAQVFGALRAEPTPVPGGLLGVAAHHPSLRADLHVEYAAFADFLSDGDRMGVQHLKLRVLNGLLPETCAIGDDSDPLVFRPVRTSGPDRVSADPPVLRFTIEDDAFAVPAARGCGPLDRLVDKRFGLPSPAGANSMELTTLVGLKSYTGI</sequence>
<dbReference type="AlphaFoldDB" id="A0A3N1HJ91"/>
<proteinExistence type="predicted"/>
<feature type="signal peptide" evidence="1">
    <location>
        <begin position="1"/>
        <end position="34"/>
    </location>
</feature>
<dbReference type="OrthoDB" id="4461339at2"/>
<protein>
    <recommendedName>
        <fullName evidence="4">Secreted protein</fullName>
    </recommendedName>
</protein>
<organism evidence="2 3">
    <name type="scientific">Saccharothrix texasensis</name>
    <dbReference type="NCBI Taxonomy" id="103734"/>
    <lineage>
        <taxon>Bacteria</taxon>
        <taxon>Bacillati</taxon>
        <taxon>Actinomycetota</taxon>
        <taxon>Actinomycetes</taxon>
        <taxon>Pseudonocardiales</taxon>
        <taxon>Pseudonocardiaceae</taxon>
        <taxon>Saccharothrix</taxon>
    </lineage>
</organism>
<dbReference type="EMBL" id="RJKM01000001">
    <property type="protein sequence ID" value="ROP42559.1"/>
    <property type="molecule type" value="Genomic_DNA"/>
</dbReference>
<evidence type="ECO:0000313" key="3">
    <source>
        <dbReference type="Proteomes" id="UP000268727"/>
    </source>
</evidence>
<gene>
    <name evidence="2" type="ORF">EDD40_8063</name>
</gene>
<keyword evidence="3" id="KW-1185">Reference proteome</keyword>
<dbReference type="Proteomes" id="UP000268727">
    <property type="component" value="Unassembled WGS sequence"/>
</dbReference>
<feature type="chain" id="PRO_5018040752" description="Secreted protein" evidence="1">
    <location>
        <begin position="35"/>
        <end position="250"/>
    </location>
</feature>
<name>A0A3N1HJ91_9PSEU</name>
<evidence type="ECO:0008006" key="4">
    <source>
        <dbReference type="Google" id="ProtNLM"/>
    </source>
</evidence>
<reference evidence="2 3" key="1">
    <citation type="submission" date="2018-11" db="EMBL/GenBank/DDBJ databases">
        <title>Sequencing the genomes of 1000 actinobacteria strains.</title>
        <authorList>
            <person name="Klenk H.-P."/>
        </authorList>
    </citation>
    <scope>NUCLEOTIDE SEQUENCE [LARGE SCALE GENOMIC DNA]</scope>
    <source>
        <strain evidence="2 3">DSM 44231</strain>
    </source>
</reference>
<evidence type="ECO:0000256" key="1">
    <source>
        <dbReference type="SAM" id="SignalP"/>
    </source>
</evidence>
<keyword evidence="1" id="KW-0732">Signal</keyword>
<evidence type="ECO:0000313" key="2">
    <source>
        <dbReference type="EMBL" id="ROP42559.1"/>
    </source>
</evidence>
<comment type="caution">
    <text evidence="2">The sequence shown here is derived from an EMBL/GenBank/DDBJ whole genome shotgun (WGS) entry which is preliminary data.</text>
</comment>
<accession>A0A3N1HJ91</accession>
<dbReference type="RefSeq" id="WP_123747485.1">
    <property type="nucleotide sequence ID" value="NZ_RJKM01000001.1"/>
</dbReference>